<protein>
    <submittedName>
        <fullName evidence="2">Putrescine hydroxycinnamoyltransferase 1</fullName>
    </submittedName>
</protein>
<gene>
    <name evidence="2" type="ORF">Scaly_2757700</name>
</gene>
<dbReference type="InterPro" id="IPR050317">
    <property type="entry name" value="Plant_Fungal_Acyltransferase"/>
</dbReference>
<dbReference type="PANTHER" id="PTHR31642">
    <property type="entry name" value="TRICHOTHECENE 3-O-ACETYLTRANSFERASE"/>
    <property type="match status" value="1"/>
</dbReference>
<proteinExistence type="inferred from homology"/>
<dbReference type="AlphaFoldDB" id="A0AAW2IZS6"/>
<dbReference type="PANTHER" id="PTHR31642:SF189">
    <property type="entry name" value="ACYLTRANSFERASE GLAUCE"/>
    <property type="match status" value="1"/>
</dbReference>
<evidence type="ECO:0000256" key="1">
    <source>
        <dbReference type="ARBA" id="ARBA00009861"/>
    </source>
</evidence>
<reference evidence="2" key="2">
    <citation type="journal article" date="2024" name="Plant">
        <title>Genomic evolution and insights into agronomic trait innovations of Sesamum species.</title>
        <authorList>
            <person name="Miao H."/>
            <person name="Wang L."/>
            <person name="Qu L."/>
            <person name="Liu H."/>
            <person name="Sun Y."/>
            <person name="Le M."/>
            <person name="Wang Q."/>
            <person name="Wei S."/>
            <person name="Zheng Y."/>
            <person name="Lin W."/>
            <person name="Duan Y."/>
            <person name="Cao H."/>
            <person name="Xiong S."/>
            <person name="Wang X."/>
            <person name="Wei L."/>
            <person name="Li C."/>
            <person name="Ma Q."/>
            <person name="Ju M."/>
            <person name="Zhao R."/>
            <person name="Li G."/>
            <person name="Mu C."/>
            <person name="Tian Q."/>
            <person name="Mei H."/>
            <person name="Zhang T."/>
            <person name="Gao T."/>
            <person name="Zhang H."/>
        </authorList>
    </citation>
    <scope>NUCLEOTIDE SEQUENCE</scope>
    <source>
        <strain evidence="2">KEN8</strain>
    </source>
</reference>
<comment type="caution">
    <text evidence="2">The sequence shown here is derived from an EMBL/GenBank/DDBJ whole genome shotgun (WGS) entry which is preliminary data.</text>
</comment>
<sequence>MAFVLPVPPMQDLKLKLQQSTLVSPAKQTENKAFFLSNIDQMLNFDVPTVHFFKANPDFPPETVAKSLKMALERVLVHYDFLAGRFKLNLQSGRLEIDCNSAGMGFVVATSECLLDELGDFAYPNLGFRQLAIRTLDNLGPEVDQPMCYAGQSKESIGSTTTKITVLSVVAALIWRCKALANYTEYNKDRVSTLLNVVDLRSRLNPPLPNSYCGNAVLVAYSSATCEDIEQWPFSKLVEMVAEAPKRLTDEYAKSVIDWLEIKQRLPCGEYMVSSWLRMRFGEVVYPWGKPVHSGPVVSHRKDICWIFPGVDGANALVSLPAKEMERFVACFREFFPKSIIN</sequence>
<reference evidence="2" key="1">
    <citation type="submission" date="2020-06" db="EMBL/GenBank/DDBJ databases">
        <authorList>
            <person name="Li T."/>
            <person name="Hu X."/>
            <person name="Zhang T."/>
            <person name="Song X."/>
            <person name="Zhang H."/>
            <person name="Dai N."/>
            <person name="Sheng W."/>
            <person name="Hou X."/>
            <person name="Wei L."/>
        </authorList>
    </citation>
    <scope>NUCLEOTIDE SEQUENCE</scope>
    <source>
        <strain evidence="2">KEN8</strain>
        <tissue evidence="2">Leaf</tissue>
    </source>
</reference>
<dbReference type="GO" id="GO:0016747">
    <property type="term" value="F:acyltransferase activity, transferring groups other than amino-acyl groups"/>
    <property type="evidence" value="ECO:0007669"/>
    <property type="project" value="TreeGrafter"/>
</dbReference>
<accession>A0AAW2IZS6</accession>
<dbReference type="EMBL" id="JACGWM010001806">
    <property type="protein sequence ID" value="KAL0287682.1"/>
    <property type="molecule type" value="Genomic_DNA"/>
</dbReference>
<name>A0AAW2IZS6_9LAMI</name>
<dbReference type="Gene3D" id="3.30.559.10">
    <property type="entry name" value="Chloramphenicol acetyltransferase-like domain"/>
    <property type="match status" value="2"/>
</dbReference>
<comment type="similarity">
    <text evidence="1">Belongs to the plant acyltransferase family.</text>
</comment>
<dbReference type="Pfam" id="PF02458">
    <property type="entry name" value="Transferase"/>
    <property type="match status" value="2"/>
</dbReference>
<evidence type="ECO:0000313" key="2">
    <source>
        <dbReference type="EMBL" id="KAL0287682.1"/>
    </source>
</evidence>
<organism evidence="2">
    <name type="scientific">Sesamum calycinum</name>
    <dbReference type="NCBI Taxonomy" id="2727403"/>
    <lineage>
        <taxon>Eukaryota</taxon>
        <taxon>Viridiplantae</taxon>
        <taxon>Streptophyta</taxon>
        <taxon>Embryophyta</taxon>
        <taxon>Tracheophyta</taxon>
        <taxon>Spermatophyta</taxon>
        <taxon>Magnoliopsida</taxon>
        <taxon>eudicotyledons</taxon>
        <taxon>Gunneridae</taxon>
        <taxon>Pentapetalae</taxon>
        <taxon>asterids</taxon>
        <taxon>lamiids</taxon>
        <taxon>Lamiales</taxon>
        <taxon>Pedaliaceae</taxon>
        <taxon>Sesamum</taxon>
    </lineage>
</organism>
<dbReference type="InterPro" id="IPR023213">
    <property type="entry name" value="CAT-like_dom_sf"/>
</dbReference>